<feature type="compositionally biased region" description="Low complexity" evidence="5">
    <location>
        <begin position="690"/>
        <end position="706"/>
    </location>
</feature>
<dbReference type="InterPro" id="IPR036855">
    <property type="entry name" value="Znf_CCCH_sf"/>
</dbReference>
<feature type="region of interest" description="Disordered" evidence="5">
    <location>
        <begin position="947"/>
        <end position="968"/>
    </location>
</feature>
<organism evidence="7 8">
    <name type="scientific">Lasallia pustulata</name>
    <dbReference type="NCBI Taxonomy" id="136370"/>
    <lineage>
        <taxon>Eukaryota</taxon>
        <taxon>Fungi</taxon>
        <taxon>Dikarya</taxon>
        <taxon>Ascomycota</taxon>
        <taxon>Pezizomycotina</taxon>
        <taxon>Lecanoromycetes</taxon>
        <taxon>OSLEUM clade</taxon>
        <taxon>Umbilicariomycetidae</taxon>
        <taxon>Umbilicariales</taxon>
        <taxon>Umbilicariaceae</taxon>
        <taxon>Lasallia</taxon>
    </lineage>
</organism>
<keyword evidence="2 4" id="KW-0863">Zinc-finger</keyword>
<dbReference type="AlphaFoldDB" id="A0A1W5DE14"/>
<evidence type="ECO:0000256" key="1">
    <source>
        <dbReference type="ARBA" id="ARBA00022723"/>
    </source>
</evidence>
<feature type="region of interest" description="Disordered" evidence="5">
    <location>
        <begin position="312"/>
        <end position="372"/>
    </location>
</feature>
<feature type="domain" description="C3H1-type" evidence="6">
    <location>
        <begin position="1092"/>
        <end position="1117"/>
    </location>
</feature>
<feature type="compositionally biased region" description="Acidic residues" evidence="5">
    <location>
        <begin position="337"/>
        <end position="359"/>
    </location>
</feature>
<evidence type="ECO:0000256" key="2">
    <source>
        <dbReference type="ARBA" id="ARBA00022771"/>
    </source>
</evidence>
<evidence type="ECO:0000313" key="8">
    <source>
        <dbReference type="Proteomes" id="UP000192927"/>
    </source>
</evidence>
<proteinExistence type="predicted"/>
<dbReference type="GO" id="GO:0008270">
    <property type="term" value="F:zinc ion binding"/>
    <property type="evidence" value="ECO:0007669"/>
    <property type="project" value="UniProtKB-KW"/>
</dbReference>
<sequence>MDSLGQNPEHPESHSIGQAYPFDSFQHDSFNSIFAGDHDHSFQTAWQSDAVQDHQAQPDAFRQGTHGWHQNTLPPSNALQQSGYGMPSREFATSYSQNPTSFNYPAFDPHPSHAFSAPAYDPSLSSALSYTPDLLVNGSAFGAPRQSDYLRTSSPGQTISPQALQGFPNAYEQPSTPREYQSQQPRIDPIVSSKGSSTGQRSAQVPAARGQGRAAVAAAVPAGTVQGIFVIKPSAQLSSATDSTEFRPFVFVGNSAIEVEAAKATLPKYNQRRCKNEVRRLLLREKGDGPWSAGREPLLKKLKIFVTKSARPRSGGASTAQRGTSGVEYESSADSSSESESEEDSDYYSGSEEDMEPEEPPPLAPSRPDDPVEATKYDVVKAVWAKRSSNLTGPVIRAALGDYWNVIKAIRDNWKTETTALQQAEETKDQTKIKNRQRRAAEQRQIMESAIELTLKHGHRDIVAKLGENALLFLVFYQFIADRFKEGDYSGSLIASILELMTRCITLDQAVLEKTKVDKVLGRITKKGSDRVKALAQKVLDNAAANNTQRSNDTKPALSQGVKEKAGVKVQLPTSRAVDAVVGIKRQRESESAAVQPAKKINGSTATASSVSAPTRTLGSISKRTQLSKPDAKAAPPSSSSTPAPKPKANHIVAKPSGFFTSLQSASKKPGTSNAALQSAQQKDGKKGTVSETSAPTSSAATATVPKPAFSFAETMANLTKPKEAAPAPKAEEDRPSETAEERIKRLRKEERRKLRVSFKPDDSLVEIRTFVHEPEEETGHEDSMVRDVDDVGSEGRMLKMHKDLDDIDDEEDNTPGEEIFTPWRTPSVVDFSVIEADELARNCSTRGGNMEVKSHERAVQEQRELTTLMVIYTSSSDIPPSPREPSNPYSGEAVEERMFGSPPEETKTREAMYYAERNLQLRPLNGTATGQPQTPDIASLLKILNGQQQQQPPPPPPPPQQPVAPTSTNGLEAIFARFAGNQTAPLQNQVPQPQQQLGFSGFDLQATLAAMSQQNQPRTGYGAPQTSQTPDLQAILSQIGQQPAAQGYGYANQYQVDNDRKRQLEFDSQGNDYGYTEGKRQKSGKHKDKKYIPRVPCKFWQEGKCKKGDDCNFLHT</sequence>
<feature type="compositionally biased region" description="Basic and acidic residues" evidence="5">
    <location>
        <begin position="895"/>
        <end position="907"/>
    </location>
</feature>
<keyword evidence="3 4" id="KW-0862">Zinc</keyword>
<accession>A0A1W5DE14</accession>
<feature type="region of interest" description="Disordered" evidence="5">
    <location>
        <begin position="146"/>
        <end position="205"/>
    </location>
</feature>
<dbReference type="SUPFAM" id="SSF90229">
    <property type="entry name" value="CCCH zinc finger"/>
    <property type="match status" value="1"/>
</dbReference>
<feature type="region of interest" description="Disordered" evidence="5">
    <location>
        <begin position="543"/>
        <end position="562"/>
    </location>
</feature>
<feature type="compositionally biased region" description="Polar residues" evidence="5">
    <location>
        <begin position="193"/>
        <end position="202"/>
    </location>
</feature>
<dbReference type="EMBL" id="FWEW01003806">
    <property type="protein sequence ID" value="SLM41235.1"/>
    <property type="molecule type" value="Genomic_DNA"/>
</dbReference>
<protein>
    <submittedName>
        <fullName evidence="7">Zinc finger, CCCH-type</fullName>
    </submittedName>
</protein>
<feature type="compositionally biased region" description="Pro residues" evidence="5">
    <location>
        <begin position="952"/>
        <end position="963"/>
    </location>
</feature>
<dbReference type="Pfam" id="PF18345">
    <property type="entry name" value="zf_CCCH_4"/>
    <property type="match status" value="1"/>
</dbReference>
<dbReference type="InterPro" id="IPR000571">
    <property type="entry name" value="Znf_CCCH"/>
</dbReference>
<evidence type="ECO:0000256" key="4">
    <source>
        <dbReference type="PROSITE-ProRule" id="PRU00723"/>
    </source>
</evidence>
<feature type="compositionally biased region" description="Low complexity" evidence="5">
    <location>
        <begin position="633"/>
        <end position="643"/>
    </location>
</feature>
<feature type="zinc finger region" description="C3H1-type" evidence="4">
    <location>
        <begin position="1092"/>
        <end position="1117"/>
    </location>
</feature>
<feature type="compositionally biased region" description="Polar residues" evidence="5">
    <location>
        <begin position="618"/>
        <end position="627"/>
    </location>
</feature>
<feature type="region of interest" description="Disordered" evidence="5">
    <location>
        <begin position="1"/>
        <end position="21"/>
    </location>
</feature>
<feature type="region of interest" description="Disordered" evidence="5">
    <location>
        <begin position="1065"/>
        <end position="1089"/>
    </location>
</feature>
<feature type="compositionally biased region" description="Polar residues" evidence="5">
    <location>
        <begin position="149"/>
        <end position="163"/>
    </location>
</feature>
<evidence type="ECO:0000313" key="7">
    <source>
        <dbReference type="EMBL" id="SLM41235.1"/>
    </source>
</evidence>
<evidence type="ECO:0000256" key="5">
    <source>
        <dbReference type="SAM" id="MobiDB-lite"/>
    </source>
</evidence>
<feature type="region of interest" description="Disordered" evidence="5">
    <location>
        <begin position="586"/>
        <end position="706"/>
    </location>
</feature>
<feature type="compositionally biased region" description="Polar residues" evidence="5">
    <location>
        <begin position="659"/>
        <end position="682"/>
    </location>
</feature>
<evidence type="ECO:0000259" key="6">
    <source>
        <dbReference type="PROSITE" id="PS50103"/>
    </source>
</evidence>
<evidence type="ECO:0000256" key="3">
    <source>
        <dbReference type="ARBA" id="ARBA00022833"/>
    </source>
</evidence>
<dbReference type="PROSITE" id="PS50103">
    <property type="entry name" value="ZF_C3H1"/>
    <property type="match status" value="1"/>
</dbReference>
<feature type="region of interest" description="Disordered" evidence="5">
    <location>
        <begin position="875"/>
        <end position="907"/>
    </location>
</feature>
<feature type="compositionally biased region" description="Basic and acidic residues" evidence="5">
    <location>
        <begin position="730"/>
        <end position="743"/>
    </location>
</feature>
<reference evidence="8" key="1">
    <citation type="submission" date="2017-03" db="EMBL/GenBank/DDBJ databases">
        <authorList>
            <person name="Sharma R."/>
            <person name="Thines M."/>
        </authorList>
    </citation>
    <scope>NUCLEOTIDE SEQUENCE [LARGE SCALE GENOMIC DNA]</scope>
</reference>
<dbReference type="Gene3D" id="4.10.1000.10">
    <property type="entry name" value="Zinc finger, CCCH-type"/>
    <property type="match status" value="1"/>
</dbReference>
<feature type="compositionally biased region" description="Polar residues" evidence="5">
    <location>
        <begin position="172"/>
        <end position="185"/>
    </location>
</feature>
<feature type="region of interest" description="Disordered" evidence="5">
    <location>
        <begin position="720"/>
        <end position="743"/>
    </location>
</feature>
<keyword evidence="8" id="KW-1185">Reference proteome</keyword>
<dbReference type="Proteomes" id="UP000192927">
    <property type="component" value="Unassembled WGS sequence"/>
</dbReference>
<name>A0A1W5DE14_9LECA</name>
<feature type="compositionally biased region" description="Low complexity" evidence="5">
    <location>
        <begin position="604"/>
        <end position="617"/>
    </location>
</feature>
<keyword evidence="1 4" id="KW-0479">Metal-binding</keyword>